<dbReference type="EMBL" id="PCXF01000004">
    <property type="protein sequence ID" value="PIR27562.1"/>
    <property type="molecule type" value="Genomic_DNA"/>
</dbReference>
<evidence type="ECO:0000256" key="1">
    <source>
        <dbReference type="SAM" id="Phobius"/>
    </source>
</evidence>
<sequence length="134" mass="15546">MAMEGTSNLFLLFFSWWYHYLPRRLYLAFKALVITLFDLFSVKLTFKTLFAPWKRDVLSYEGLAIQQKFQVLMMNLASRFIGFIVKTFVFATFVVAFAATIVIFFCAFILWLAFPIVVVALLILGVVNVLQIYS</sequence>
<keyword evidence="1" id="KW-0472">Membrane</keyword>
<keyword evidence="1" id="KW-1133">Transmembrane helix</keyword>
<feature type="transmembrane region" description="Helical" evidence="1">
    <location>
        <begin position="111"/>
        <end position="133"/>
    </location>
</feature>
<feature type="transmembrane region" description="Helical" evidence="1">
    <location>
        <begin position="25"/>
        <end position="46"/>
    </location>
</feature>
<accession>A0A2H0PZR7</accession>
<name>A0A2H0PZR7_9BACT</name>
<reference evidence="2 3" key="1">
    <citation type="submission" date="2017-09" db="EMBL/GenBank/DDBJ databases">
        <title>Depth-based differentiation of microbial function through sediment-hosted aquifers and enrichment of novel symbionts in the deep terrestrial subsurface.</title>
        <authorList>
            <person name="Probst A.J."/>
            <person name="Ladd B."/>
            <person name="Jarett J.K."/>
            <person name="Geller-Mcgrath D.E."/>
            <person name="Sieber C.M."/>
            <person name="Emerson J.B."/>
            <person name="Anantharaman K."/>
            <person name="Thomas B.C."/>
            <person name="Malmstrom R."/>
            <person name="Stieglmeier M."/>
            <person name="Klingl A."/>
            <person name="Woyke T."/>
            <person name="Ryan C.M."/>
            <person name="Banfield J.F."/>
        </authorList>
    </citation>
    <scope>NUCLEOTIDE SEQUENCE [LARGE SCALE GENOMIC DNA]</scope>
    <source>
        <strain evidence="2">CG11_big_fil_rev_8_21_14_0_20_42_15</strain>
    </source>
</reference>
<proteinExistence type="predicted"/>
<organism evidence="2 3">
    <name type="scientific">Candidatus Berkelbacteria bacterium CG11_big_fil_rev_8_21_14_0_20_42_15</name>
    <dbReference type="NCBI Taxonomy" id="1974517"/>
    <lineage>
        <taxon>Bacteria</taxon>
        <taxon>Candidatus Berkelbacteria</taxon>
    </lineage>
</organism>
<gene>
    <name evidence="2" type="ORF">COV40_00180</name>
</gene>
<protein>
    <submittedName>
        <fullName evidence="2">Uncharacterized protein</fullName>
    </submittedName>
</protein>
<dbReference type="Proteomes" id="UP000231154">
    <property type="component" value="Unassembled WGS sequence"/>
</dbReference>
<feature type="transmembrane region" description="Helical" evidence="1">
    <location>
        <begin position="83"/>
        <end position="105"/>
    </location>
</feature>
<evidence type="ECO:0000313" key="2">
    <source>
        <dbReference type="EMBL" id="PIR27562.1"/>
    </source>
</evidence>
<keyword evidence="1" id="KW-0812">Transmembrane</keyword>
<dbReference type="AlphaFoldDB" id="A0A2H0PZR7"/>
<comment type="caution">
    <text evidence="2">The sequence shown here is derived from an EMBL/GenBank/DDBJ whole genome shotgun (WGS) entry which is preliminary data.</text>
</comment>
<evidence type="ECO:0000313" key="3">
    <source>
        <dbReference type="Proteomes" id="UP000231154"/>
    </source>
</evidence>